<evidence type="ECO:0000256" key="1">
    <source>
        <dbReference type="SAM" id="SignalP"/>
    </source>
</evidence>
<dbReference type="Pfam" id="PF17409">
    <property type="entry name" value="MoaF_C"/>
    <property type="match status" value="1"/>
</dbReference>
<comment type="caution">
    <text evidence="4">The sequence shown here is derived from an EMBL/GenBank/DDBJ whole genome shotgun (WGS) entry which is preliminary data.</text>
</comment>
<dbReference type="Proteomes" id="UP000756346">
    <property type="component" value="Unassembled WGS sequence"/>
</dbReference>
<dbReference type="InterPro" id="IPR035348">
    <property type="entry name" value="MoaF_C"/>
</dbReference>
<dbReference type="EMBL" id="JAGTJQ010000010">
    <property type="protein sequence ID" value="KAH7021493.1"/>
    <property type="molecule type" value="Genomic_DNA"/>
</dbReference>
<dbReference type="Pfam" id="PF10703">
    <property type="entry name" value="MoaF"/>
    <property type="match status" value="1"/>
</dbReference>
<dbReference type="RefSeq" id="XP_046007694.1">
    <property type="nucleotide sequence ID" value="XM_046155360.1"/>
</dbReference>
<feature type="chain" id="PRO_5040155483" evidence="1">
    <location>
        <begin position="18"/>
        <end position="329"/>
    </location>
</feature>
<dbReference type="Gene3D" id="2.40.128.20">
    <property type="match status" value="2"/>
</dbReference>
<evidence type="ECO:0000259" key="3">
    <source>
        <dbReference type="Pfam" id="PF17409"/>
    </source>
</evidence>
<reference evidence="4" key="1">
    <citation type="journal article" date="2021" name="Nat. Commun.">
        <title>Genetic determinants of endophytism in the Arabidopsis root mycobiome.</title>
        <authorList>
            <person name="Mesny F."/>
            <person name="Miyauchi S."/>
            <person name="Thiergart T."/>
            <person name="Pickel B."/>
            <person name="Atanasova L."/>
            <person name="Karlsson M."/>
            <person name="Huettel B."/>
            <person name="Barry K.W."/>
            <person name="Haridas S."/>
            <person name="Chen C."/>
            <person name="Bauer D."/>
            <person name="Andreopoulos W."/>
            <person name="Pangilinan J."/>
            <person name="LaButti K."/>
            <person name="Riley R."/>
            <person name="Lipzen A."/>
            <person name="Clum A."/>
            <person name="Drula E."/>
            <person name="Henrissat B."/>
            <person name="Kohler A."/>
            <person name="Grigoriev I.V."/>
            <person name="Martin F.M."/>
            <person name="Hacquard S."/>
        </authorList>
    </citation>
    <scope>NUCLEOTIDE SEQUENCE</scope>
    <source>
        <strain evidence="4">MPI-CAGE-CH-0230</strain>
    </source>
</reference>
<feature type="signal peptide" evidence="1">
    <location>
        <begin position="1"/>
        <end position="17"/>
    </location>
</feature>
<evidence type="ECO:0000259" key="2">
    <source>
        <dbReference type="Pfam" id="PF10703"/>
    </source>
</evidence>
<evidence type="ECO:0000313" key="5">
    <source>
        <dbReference type="Proteomes" id="UP000756346"/>
    </source>
</evidence>
<dbReference type="InterPro" id="IPR012674">
    <property type="entry name" value="Calycin"/>
</dbReference>
<feature type="non-terminal residue" evidence="4">
    <location>
        <position position="1"/>
    </location>
</feature>
<evidence type="ECO:0000313" key="4">
    <source>
        <dbReference type="EMBL" id="KAH7021493.1"/>
    </source>
</evidence>
<proteinExistence type="predicted"/>
<feature type="domain" description="Molybdenum cofactor biosynthesis protein F N-terminal" evidence="2">
    <location>
        <begin position="73"/>
        <end position="181"/>
    </location>
</feature>
<dbReference type="InterPro" id="IPR024724">
    <property type="entry name" value="MoaF_N"/>
</dbReference>
<gene>
    <name evidence="4" type="ORF">B0I36DRAFT_334533</name>
</gene>
<name>A0A9P9BP36_9PEZI</name>
<dbReference type="OrthoDB" id="4353530at2759"/>
<feature type="domain" description="MoaF C-terminal" evidence="3">
    <location>
        <begin position="207"/>
        <end position="317"/>
    </location>
</feature>
<accession>A0A9P9BP36</accession>
<organism evidence="4 5">
    <name type="scientific">Microdochium trichocladiopsis</name>
    <dbReference type="NCBI Taxonomy" id="1682393"/>
    <lineage>
        <taxon>Eukaryota</taxon>
        <taxon>Fungi</taxon>
        <taxon>Dikarya</taxon>
        <taxon>Ascomycota</taxon>
        <taxon>Pezizomycotina</taxon>
        <taxon>Sordariomycetes</taxon>
        <taxon>Xylariomycetidae</taxon>
        <taxon>Xylariales</taxon>
        <taxon>Microdochiaceae</taxon>
        <taxon>Microdochium</taxon>
    </lineage>
</organism>
<keyword evidence="1" id="KW-0732">Signal</keyword>
<dbReference type="AlphaFoldDB" id="A0A9P9BP36"/>
<sequence>MVLAIQLKVYFVYTTWGVFVASSPARESPAPPSLILSLSRLLASNNYHGSPLLAIQNTMVQSSDNDTGYRPQEQWPTLTEMADGFHEHLMPASSALAGKTVEHTFSNGWRIKHEFDAAKLKWTMLEGEEVGSSAQVDYQAFEVRPGIFMIEFYKAEHEQEVTLILNTVSGQLKISVSGFADRDGERRTYTVFLDATKCGDQPVEAFDVTDELIGKHVLYRYTPRDAYQHFYVSPGTFMWHCLSGTEKDVADADQCKMFKLSDQLYLLFWTETIMPVESIVVVDLKELRSTGRFFCWDPAPKTMVRTVFGSQATIINHADMAAELAKPLR</sequence>
<dbReference type="GeneID" id="70184906"/>
<protein>
    <submittedName>
        <fullName evidence="4">Molybdenum cofactor biosynthesis protein F-domain-containing protein</fullName>
    </submittedName>
</protein>
<keyword evidence="5" id="KW-1185">Reference proteome</keyword>